<keyword evidence="12" id="KW-1185">Reference proteome</keyword>
<dbReference type="PANTHER" id="PTHR42713:SF3">
    <property type="entry name" value="TRANSCRIPTIONAL REGULATORY PROTEIN HPTR"/>
    <property type="match status" value="1"/>
</dbReference>
<accession>A0A3D9HTK9</accession>
<dbReference type="InterPro" id="IPR018062">
    <property type="entry name" value="HTH_AraC-typ_CS"/>
</dbReference>
<dbReference type="Gene3D" id="3.40.50.2300">
    <property type="match status" value="1"/>
</dbReference>
<keyword evidence="4" id="KW-0902">Two-component regulatory system</keyword>
<keyword evidence="5" id="KW-0805">Transcription regulation</keyword>
<name>A0A3D9HTK9_9BACL</name>
<evidence type="ECO:0000256" key="1">
    <source>
        <dbReference type="ARBA" id="ARBA00004496"/>
    </source>
</evidence>
<dbReference type="PANTHER" id="PTHR42713">
    <property type="entry name" value="HISTIDINE KINASE-RELATED"/>
    <property type="match status" value="1"/>
</dbReference>
<proteinExistence type="predicted"/>
<comment type="caution">
    <text evidence="11">The sequence shown here is derived from an EMBL/GenBank/DDBJ whole genome shotgun (WGS) entry which is preliminary data.</text>
</comment>
<evidence type="ECO:0000256" key="8">
    <source>
        <dbReference type="PROSITE-ProRule" id="PRU00169"/>
    </source>
</evidence>
<dbReference type="Gene3D" id="1.10.10.60">
    <property type="entry name" value="Homeodomain-like"/>
    <property type="match status" value="2"/>
</dbReference>
<sequence length="521" mass="58292">MKRAILVDDEVFARKGLLGLIPWAKLGFEVVGEAEDGEDAYALIETVRPDVVVTDIRMPALDGLELIRKVRESGNDKTKFIIISGYGDFKYAQQAVRYDVSDYLLKPIDENELAAALLKIAGASEPGRAEAEYRFIQASVFDRLLTGRPDEGYLSEASRILSLPLNTSLRCVTVEINDAAFDSKEAQVTEGLERVKQALMEEGAAYSNGNAQCLLAKSLTELHFLLFDELDAGEIRRFGERLILAAGPHIDGVLRVYAGAIVPTLERARESYASASALTSYKYAFDRSVLVHEELAGQCVAYKELEAGLLTELLERLEERDEAGMAKTTDRMFDAFREQRYSPESVQASISRCIHGVSGIIQNMQGDESAVISLPRLLRTRREPRTLNGIKGLFLEFLRESAVYISGLRSAMTKGDIGKVKQYIDSHFGENINLKSISKRFYLNPVYLGQLFKKTYGVYFNEYLLQIRIAEAKRQLRQTDHKVYEIAASVGFGNSDYFVCQFEKVEGRTPTEYKNAILAKA</sequence>
<dbReference type="EMBL" id="QRDZ01000054">
    <property type="protein sequence ID" value="RED52854.1"/>
    <property type="molecule type" value="Genomic_DNA"/>
</dbReference>
<evidence type="ECO:0000313" key="11">
    <source>
        <dbReference type="EMBL" id="RED52854.1"/>
    </source>
</evidence>
<gene>
    <name evidence="11" type="ORF">DFP98_15417</name>
</gene>
<dbReference type="InterPro" id="IPR009057">
    <property type="entry name" value="Homeodomain-like_sf"/>
</dbReference>
<evidence type="ECO:0000256" key="6">
    <source>
        <dbReference type="ARBA" id="ARBA00023125"/>
    </source>
</evidence>
<dbReference type="Pfam" id="PF00072">
    <property type="entry name" value="Response_reg"/>
    <property type="match status" value="1"/>
</dbReference>
<dbReference type="SMART" id="SM00342">
    <property type="entry name" value="HTH_ARAC"/>
    <property type="match status" value="1"/>
</dbReference>
<keyword evidence="3 8" id="KW-0597">Phosphoprotein</keyword>
<reference evidence="11 12" key="1">
    <citation type="submission" date="2018-07" db="EMBL/GenBank/DDBJ databases">
        <title>Genomic Encyclopedia of Type Strains, Phase III (KMG-III): the genomes of soil and plant-associated and newly described type strains.</title>
        <authorList>
            <person name="Whitman W."/>
        </authorList>
    </citation>
    <scope>NUCLEOTIDE SEQUENCE [LARGE SCALE GENOMIC DNA]</scope>
    <source>
        <strain evidence="11 12">CECT 7287</strain>
    </source>
</reference>
<comment type="subcellular location">
    <subcellularLocation>
        <location evidence="1">Cytoplasm</location>
    </subcellularLocation>
</comment>
<evidence type="ECO:0000256" key="4">
    <source>
        <dbReference type="ARBA" id="ARBA00023012"/>
    </source>
</evidence>
<dbReference type="InterPro" id="IPR011006">
    <property type="entry name" value="CheY-like_superfamily"/>
</dbReference>
<evidence type="ECO:0000256" key="7">
    <source>
        <dbReference type="ARBA" id="ARBA00023163"/>
    </source>
</evidence>
<dbReference type="SUPFAM" id="SSF46689">
    <property type="entry name" value="Homeodomain-like"/>
    <property type="match status" value="2"/>
</dbReference>
<dbReference type="InterPro" id="IPR051552">
    <property type="entry name" value="HptR"/>
</dbReference>
<evidence type="ECO:0000256" key="3">
    <source>
        <dbReference type="ARBA" id="ARBA00022553"/>
    </source>
</evidence>
<organism evidence="11 12">
    <name type="scientific">Cohnella phaseoli</name>
    <dbReference type="NCBI Taxonomy" id="456490"/>
    <lineage>
        <taxon>Bacteria</taxon>
        <taxon>Bacillati</taxon>
        <taxon>Bacillota</taxon>
        <taxon>Bacilli</taxon>
        <taxon>Bacillales</taxon>
        <taxon>Paenibacillaceae</taxon>
        <taxon>Cohnella</taxon>
    </lineage>
</organism>
<feature type="domain" description="HTH araC/xylS-type" evidence="9">
    <location>
        <begin position="418"/>
        <end position="516"/>
    </location>
</feature>
<dbReference type="PROSITE" id="PS00041">
    <property type="entry name" value="HTH_ARAC_FAMILY_1"/>
    <property type="match status" value="1"/>
</dbReference>
<dbReference type="PROSITE" id="PS01124">
    <property type="entry name" value="HTH_ARAC_FAMILY_2"/>
    <property type="match status" value="1"/>
</dbReference>
<dbReference type="GO" id="GO:0043565">
    <property type="term" value="F:sequence-specific DNA binding"/>
    <property type="evidence" value="ECO:0007669"/>
    <property type="project" value="InterPro"/>
</dbReference>
<dbReference type="OrthoDB" id="342399at2"/>
<dbReference type="Pfam" id="PF12833">
    <property type="entry name" value="HTH_18"/>
    <property type="match status" value="1"/>
</dbReference>
<evidence type="ECO:0000313" key="12">
    <source>
        <dbReference type="Proteomes" id="UP000256977"/>
    </source>
</evidence>
<dbReference type="InterPro" id="IPR001789">
    <property type="entry name" value="Sig_transdc_resp-reg_receiver"/>
</dbReference>
<keyword evidence="6" id="KW-0238">DNA-binding</keyword>
<evidence type="ECO:0000259" key="9">
    <source>
        <dbReference type="PROSITE" id="PS01124"/>
    </source>
</evidence>
<keyword evidence="2" id="KW-0963">Cytoplasm</keyword>
<dbReference type="AlphaFoldDB" id="A0A3D9HTK9"/>
<dbReference type="GO" id="GO:0000160">
    <property type="term" value="P:phosphorelay signal transduction system"/>
    <property type="evidence" value="ECO:0007669"/>
    <property type="project" value="UniProtKB-KW"/>
</dbReference>
<feature type="domain" description="Response regulatory" evidence="10">
    <location>
        <begin position="3"/>
        <end position="121"/>
    </location>
</feature>
<feature type="modified residue" description="4-aspartylphosphate" evidence="8">
    <location>
        <position position="55"/>
    </location>
</feature>
<dbReference type="GO" id="GO:0005737">
    <property type="term" value="C:cytoplasm"/>
    <property type="evidence" value="ECO:0007669"/>
    <property type="project" value="UniProtKB-SubCell"/>
</dbReference>
<dbReference type="PROSITE" id="PS50110">
    <property type="entry name" value="RESPONSE_REGULATORY"/>
    <property type="match status" value="1"/>
</dbReference>
<dbReference type="SMART" id="SM00448">
    <property type="entry name" value="REC"/>
    <property type="match status" value="1"/>
</dbReference>
<dbReference type="SUPFAM" id="SSF52172">
    <property type="entry name" value="CheY-like"/>
    <property type="match status" value="1"/>
</dbReference>
<dbReference type="GO" id="GO:0003700">
    <property type="term" value="F:DNA-binding transcription factor activity"/>
    <property type="evidence" value="ECO:0007669"/>
    <property type="project" value="InterPro"/>
</dbReference>
<dbReference type="RefSeq" id="WP_116065682.1">
    <property type="nucleotide sequence ID" value="NZ_QRDZ01000054.1"/>
</dbReference>
<evidence type="ECO:0000256" key="2">
    <source>
        <dbReference type="ARBA" id="ARBA00022490"/>
    </source>
</evidence>
<protein>
    <submittedName>
        <fullName evidence="11">Two-component system response regulator YesN</fullName>
    </submittedName>
</protein>
<evidence type="ECO:0000259" key="10">
    <source>
        <dbReference type="PROSITE" id="PS50110"/>
    </source>
</evidence>
<evidence type="ECO:0000256" key="5">
    <source>
        <dbReference type="ARBA" id="ARBA00023015"/>
    </source>
</evidence>
<dbReference type="CDD" id="cd17536">
    <property type="entry name" value="REC_YesN-like"/>
    <property type="match status" value="1"/>
</dbReference>
<dbReference type="Proteomes" id="UP000256977">
    <property type="component" value="Unassembled WGS sequence"/>
</dbReference>
<keyword evidence="7" id="KW-0804">Transcription</keyword>
<dbReference type="InterPro" id="IPR018060">
    <property type="entry name" value="HTH_AraC"/>
</dbReference>